<evidence type="ECO:0000256" key="1">
    <source>
        <dbReference type="ARBA" id="ARBA00023002"/>
    </source>
</evidence>
<name>X1ZJF7_CAPTE</name>
<dbReference type="AlphaFoldDB" id="X1ZJF7"/>
<keyword evidence="1" id="KW-0560">Oxidoreductase</keyword>
<organism evidence="2 3">
    <name type="scientific">Capitella teleta</name>
    <name type="common">Polychaete worm</name>
    <dbReference type="NCBI Taxonomy" id="283909"/>
    <lineage>
        <taxon>Eukaryota</taxon>
        <taxon>Metazoa</taxon>
        <taxon>Spiralia</taxon>
        <taxon>Lophotrochozoa</taxon>
        <taxon>Annelida</taxon>
        <taxon>Polychaeta</taxon>
        <taxon>Sedentaria</taxon>
        <taxon>Scolecida</taxon>
        <taxon>Capitellidae</taxon>
        <taxon>Capitella</taxon>
    </lineage>
</organism>
<evidence type="ECO:0000313" key="3">
    <source>
        <dbReference type="Proteomes" id="UP000014760"/>
    </source>
</evidence>
<sequence>MKNDGSIFEQMLRDVEAETDEVKKRGKFTPRMSALLGYQGDRLVDFAKRVKLPEGGGVDALSAWVVDCAITLYVTAERQNGFFFLHGATSAWSLRQIILLINDEAASLVALRVFLCVVMALYTTLERPALILDYANVANECSWEQLIDKAISVEGDEHVYKLVQVCWEMYKLQPHKESLYKQAANCVLNLSYSNL</sequence>
<keyword evidence="3" id="KW-1185">Reference proteome</keyword>
<protein>
    <submittedName>
        <fullName evidence="2">Uncharacterized protein</fullName>
    </submittedName>
</protein>
<dbReference type="InterPro" id="IPR025337">
    <property type="entry name" value="Questin_oxidase-like"/>
</dbReference>
<dbReference type="PANTHER" id="PTHR35870">
    <property type="entry name" value="PROTEIN, PUTATIVE (AFU_ORTHOLOGUE AFUA_5G03330)-RELATED"/>
    <property type="match status" value="1"/>
</dbReference>
<evidence type="ECO:0000313" key="2">
    <source>
        <dbReference type="EnsemblMetazoa" id="CapteP186745"/>
    </source>
</evidence>
<reference evidence="3" key="1">
    <citation type="submission" date="2012-12" db="EMBL/GenBank/DDBJ databases">
        <authorList>
            <person name="Hellsten U."/>
            <person name="Grimwood J."/>
            <person name="Chapman J.A."/>
            <person name="Shapiro H."/>
            <person name="Aerts A."/>
            <person name="Otillar R.P."/>
            <person name="Terry A.Y."/>
            <person name="Boore J.L."/>
            <person name="Simakov O."/>
            <person name="Marletaz F."/>
            <person name="Cho S.-J."/>
            <person name="Edsinger-Gonzales E."/>
            <person name="Havlak P."/>
            <person name="Kuo D.-H."/>
            <person name="Larsson T."/>
            <person name="Lv J."/>
            <person name="Arendt D."/>
            <person name="Savage R."/>
            <person name="Osoegawa K."/>
            <person name="de Jong P."/>
            <person name="Lindberg D.R."/>
            <person name="Seaver E.C."/>
            <person name="Weisblat D.A."/>
            <person name="Putnam N.H."/>
            <person name="Grigoriev I.V."/>
            <person name="Rokhsar D.S."/>
        </authorList>
    </citation>
    <scope>NUCLEOTIDE SEQUENCE</scope>
    <source>
        <strain evidence="3">I ESC-2004</strain>
    </source>
</reference>
<proteinExistence type="predicted"/>
<dbReference type="EMBL" id="AMQN01039774">
    <property type="status" value="NOT_ANNOTATED_CDS"/>
    <property type="molecule type" value="Genomic_DNA"/>
</dbReference>
<dbReference type="EnsemblMetazoa" id="CapteT186745">
    <property type="protein sequence ID" value="CapteP186745"/>
    <property type="gene ID" value="CapteG186745"/>
</dbReference>
<dbReference type="Proteomes" id="UP000014760">
    <property type="component" value="Unassembled WGS sequence"/>
</dbReference>
<dbReference type="GO" id="GO:0016491">
    <property type="term" value="F:oxidoreductase activity"/>
    <property type="evidence" value="ECO:0007669"/>
    <property type="project" value="UniProtKB-KW"/>
</dbReference>
<accession>X1ZJF7</accession>
<dbReference type="Pfam" id="PF14027">
    <property type="entry name" value="Questin_oxidase"/>
    <property type="match status" value="1"/>
</dbReference>
<dbReference type="HOGENOM" id="CLU_1462666_0_0_1"/>
<reference evidence="2" key="3">
    <citation type="submission" date="2015-06" db="UniProtKB">
        <authorList>
            <consortium name="EnsemblMetazoa"/>
        </authorList>
    </citation>
    <scope>IDENTIFICATION</scope>
</reference>
<reference evidence="3" key="2">
    <citation type="journal article" date="2013" name="Nature">
        <title>Insights into bilaterian evolution from three spiralian genomes.</title>
        <authorList>
            <person name="Simakov O."/>
            <person name="Marletaz F."/>
            <person name="Cho S.J."/>
            <person name="Edsinger-Gonzales E."/>
            <person name="Havlak P."/>
            <person name="Hellsten U."/>
            <person name="Kuo D.H."/>
            <person name="Larsson T."/>
            <person name="Lv J."/>
            <person name="Arendt D."/>
            <person name="Savage R."/>
            <person name="Osoegawa K."/>
            <person name="de Jong P."/>
            <person name="Grimwood J."/>
            <person name="Chapman J.A."/>
            <person name="Shapiro H."/>
            <person name="Aerts A."/>
            <person name="Otillar R.P."/>
            <person name="Terry A.Y."/>
            <person name="Boore J.L."/>
            <person name="Grigoriev I.V."/>
            <person name="Lindberg D.R."/>
            <person name="Seaver E.C."/>
            <person name="Weisblat D.A."/>
            <person name="Putnam N.H."/>
            <person name="Rokhsar D.S."/>
        </authorList>
    </citation>
    <scope>NUCLEOTIDE SEQUENCE</scope>
    <source>
        <strain evidence="3">I ESC-2004</strain>
    </source>
</reference>
<dbReference type="PANTHER" id="PTHR35870:SF1">
    <property type="entry name" value="PROTEIN, PUTATIVE (AFU_ORTHOLOGUE AFUA_5G03330)-RELATED"/>
    <property type="match status" value="1"/>
</dbReference>